<evidence type="ECO:0000259" key="2">
    <source>
        <dbReference type="Pfam" id="PF13883"/>
    </source>
</evidence>
<dbReference type="Pfam" id="PF13883">
    <property type="entry name" value="CREG_beta-barrel"/>
    <property type="match status" value="1"/>
</dbReference>
<evidence type="ECO:0000313" key="4">
    <source>
        <dbReference type="Proteomes" id="UP001182556"/>
    </source>
</evidence>
<dbReference type="PANTHER" id="PTHR37273">
    <property type="entry name" value="CHROMOSOME 8, WHOLE GENOME SHOTGUN SEQUENCE"/>
    <property type="match status" value="1"/>
</dbReference>
<evidence type="ECO:0000313" key="3">
    <source>
        <dbReference type="EMBL" id="KAK1925655.1"/>
    </source>
</evidence>
<feature type="chain" id="PRO_5042258738" evidence="1">
    <location>
        <begin position="19"/>
        <end position="211"/>
    </location>
</feature>
<keyword evidence="4" id="KW-1185">Reference proteome</keyword>
<proteinExistence type="predicted"/>
<feature type="signal peptide" evidence="1">
    <location>
        <begin position="1"/>
        <end position="18"/>
    </location>
</feature>
<feature type="domain" description="CREG-like beta-barrel" evidence="2">
    <location>
        <begin position="27"/>
        <end position="197"/>
    </location>
</feature>
<dbReference type="SUPFAM" id="SSF50475">
    <property type="entry name" value="FMN-binding split barrel"/>
    <property type="match status" value="1"/>
</dbReference>
<dbReference type="EMBL" id="JAODAN010000003">
    <property type="protein sequence ID" value="KAK1925655.1"/>
    <property type="molecule type" value="Genomic_DNA"/>
</dbReference>
<accession>A0AAD9L6T2</accession>
<dbReference type="InterPro" id="IPR012349">
    <property type="entry name" value="Split_barrel_FMN-bd"/>
</dbReference>
<dbReference type="PANTHER" id="PTHR37273:SF1">
    <property type="entry name" value="ADL397C-AP"/>
    <property type="match status" value="1"/>
</dbReference>
<dbReference type="InterPro" id="IPR055343">
    <property type="entry name" value="CREG_beta-barrel"/>
</dbReference>
<dbReference type="Proteomes" id="UP001182556">
    <property type="component" value="Unassembled WGS sequence"/>
</dbReference>
<reference evidence="3" key="1">
    <citation type="submission" date="2023-02" db="EMBL/GenBank/DDBJ databases">
        <title>Identification and recombinant expression of a fungal hydrolase from Papiliotrema laurentii that hydrolyzes apple cutin and clears colloidal polyester polyurethane.</title>
        <authorList>
            <consortium name="DOE Joint Genome Institute"/>
            <person name="Roman V.A."/>
            <person name="Bojanowski C."/>
            <person name="Crable B.R."/>
            <person name="Wagner D.N."/>
            <person name="Hung C.S."/>
            <person name="Nadeau L.J."/>
            <person name="Schratz L."/>
            <person name="Haridas S."/>
            <person name="Pangilinan J."/>
            <person name="Lipzen A."/>
            <person name="Na H."/>
            <person name="Yan M."/>
            <person name="Ng V."/>
            <person name="Grigoriev I.V."/>
            <person name="Spatafora J.W."/>
            <person name="Barlow D."/>
            <person name="Biffinger J."/>
            <person name="Kelley-Loughnane N."/>
            <person name="Varaljay V.A."/>
            <person name="Crookes-Goodson W.J."/>
        </authorList>
    </citation>
    <scope>NUCLEOTIDE SEQUENCE</scope>
    <source>
        <strain evidence="3">5307AH</strain>
    </source>
</reference>
<evidence type="ECO:0000256" key="1">
    <source>
        <dbReference type="SAM" id="SignalP"/>
    </source>
</evidence>
<dbReference type="AlphaFoldDB" id="A0AAD9L6T2"/>
<name>A0AAD9L6T2_PAPLA</name>
<gene>
    <name evidence="3" type="ORF">DB88DRAFT_484634</name>
</gene>
<dbReference type="Gene3D" id="2.30.110.10">
    <property type="entry name" value="Electron Transport, Fmn-binding Protein, Chain A"/>
    <property type="match status" value="1"/>
</dbReference>
<protein>
    <submittedName>
        <fullName evidence="3">Pyridoxamine 5'-phosphate oxidase-domain-containing protein</fullName>
    </submittedName>
</protein>
<sequence>MIVNPLHLLLGSVALAGASPSPIARETMEEAALNAKTLVHDVSIGTMSSVFSSESPNAGHPFAIMEYHAPCHPSSSLTFSLMPISLSTHNILQDKHHRATYTVSMPYDNARSAMSRARVSLIGNITVLDYDEIPWKERERLRSCYHRYHPDAWWTPMRRQRQPHESFWARLDIQDIYYVGGFGDTHYIGHIPVDMYAAAGENSSPSMVIQV</sequence>
<keyword evidence="1" id="KW-0732">Signal</keyword>
<comment type="caution">
    <text evidence="3">The sequence shown here is derived from an EMBL/GenBank/DDBJ whole genome shotgun (WGS) entry which is preliminary data.</text>
</comment>
<organism evidence="3 4">
    <name type="scientific">Papiliotrema laurentii</name>
    <name type="common">Cryptococcus laurentii</name>
    <dbReference type="NCBI Taxonomy" id="5418"/>
    <lineage>
        <taxon>Eukaryota</taxon>
        <taxon>Fungi</taxon>
        <taxon>Dikarya</taxon>
        <taxon>Basidiomycota</taxon>
        <taxon>Agaricomycotina</taxon>
        <taxon>Tremellomycetes</taxon>
        <taxon>Tremellales</taxon>
        <taxon>Rhynchogastremaceae</taxon>
        <taxon>Papiliotrema</taxon>
    </lineage>
</organism>